<dbReference type="EC" id="5.2.1.8" evidence="1"/>
<name>A0ABN9SFL7_9DINO</name>
<keyword evidence="2" id="KW-0472">Membrane</keyword>
<sequence>SSSSSSSSSSLSSFSSPPHHPPPEFFALLAPLPLCLGPLVSVAGTTFRGKRFHYKGSILHRLIPGLMIQGGDFENANGTGGESIYSRRFADETFADRHTRRGLLAMANDGPNTNGSNFFITFAAAEHLDKRRRRDSFC</sequence>
<comment type="function">
    <text evidence="1">PPIases accelerate the folding of proteins. It catalyzes the cis-trans isomerization of proline imidic peptide bonds in oligopeptides.</text>
</comment>
<dbReference type="SUPFAM" id="SSF50891">
    <property type="entry name" value="Cyclophilin-like"/>
    <property type="match status" value="1"/>
</dbReference>
<gene>
    <name evidence="4" type="ORF">PCOR1329_LOCUS28839</name>
</gene>
<dbReference type="EMBL" id="CAUYUJ010010725">
    <property type="protein sequence ID" value="CAK0830126.1"/>
    <property type="molecule type" value="Genomic_DNA"/>
</dbReference>
<feature type="transmembrane region" description="Helical" evidence="2">
    <location>
        <begin position="25"/>
        <end position="47"/>
    </location>
</feature>
<dbReference type="Proteomes" id="UP001189429">
    <property type="component" value="Unassembled WGS sequence"/>
</dbReference>
<evidence type="ECO:0000256" key="1">
    <source>
        <dbReference type="RuleBase" id="RU363019"/>
    </source>
</evidence>
<comment type="caution">
    <text evidence="4">The sequence shown here is derived from an EMBL/GenBank/DDBJ whole genome shotgun (WGS) entry which is preliminary data.</text>
</comment>
<dbReference type="InterPro" id="IPR002130">
    <property type="entry name" value="Cyclophilin-type_PPIase_dom"/>
</dbReference>
<evidence type="ECO:0000256" key="2">
    <source>
        <dbReference type="SAM" id="Phobius"/>
    </source>
</evidence>
<dbReference type="InterPro" id="IPR029000">
    <property type="entry name" value="Cyclophilin-like_dom_sf"/>
</dbReference>
<evidence type="ECO:0000259" key="3">
    <source>
        <dbReference type="PROSITE" id="PS50072"/>
    </source>
</evidence>
<dbReference type="PANTHER" id="PTHR11071:SF561">
    <property type="entry name" value="PEPTIDYL-PROLYL CIS-TRANS ISOMERASE D-RELATED"/>
    <property type="match status" value="1"/>
</dbReference>
<organism evidence="4 5">
    <name type="scientific">Prorocentrum cordatum</name>
    <dbReference type="NCBI Taxonomy" id="2364126"/>
    <lineage>
        <taxon>Eukaryota</taxon>
        <taxon>Sar</taxon>
        <taxon>Alveolata</taxon>
        <taxon>Dinophyceae</taxon>
        <taxon>Prorocentrales</taxon>
        <taxon>Prorocentraceae</taxon>
        <taxon>Prorocentrum</taxon>
    </lineage>
</organism>
<reference evidence="4" key="1">
    <citation type="submission" date="2023-10" db="EMBL/GenBank/DDBJ databases">
        <authorList>
            <person name="Chen Y."/>
            <person name="Shah S."/>
            <person name="Dougan E. K."/>
            <person name="Thang M."/>
            <person name="Chan C."/>
        </authorList>
    </citation>
    <scope>NUCLEOTIDE SEQUENCE [LARGE SCALE GENOMIC DNA]</scope>
</reference>
<keyword evidence="1" id="KW-0697">Rotamase</keyword>
<feature type="non-terminal residue" evidence="4">
    <location>
        <position position="1"/>
    </location>
</feature>
<dbReference type="Pfam" id="PF00160">
    <property type="entry name" value="Pro_isomerase"/>
    <property type="match status" value="1"/>
</dbReference>
<dbReference type="Gene3D" id="2.40.100.10">
    <property type="entry name" value="Cyclophilin-like"/>
    <property type="match status" value="1"/>
</dbReference>
<dbReference type="PRINTS" id="PR00153">
    <property type="entry name" value="CSAPPISMRASE"/>
</dbReference>
<accession>A0ABN9SFL7</accession>
<evidence type="ECO:0000313" key="5">
    <source>
        <dbReference type="Proteomes" id="UP001189429"/>
    </source>
</evidence>
<keyword evidence="5" id="KW-1185">Reference proteome</keyword>
<keyword evidence="2" id="KW-0812">Transmembrane</keyword>
<feature type="domain" description="PPIase cyclophilin-type" evidence="3">
    <location>
        <begin position="34"/>
        <end position="138"/>
    </location>
</feature>
<dbReference type="PROSITE" id="PS50072">
    <property type="entry name" value="CSA_PPIASE_2"/>
    <property type="match status" value="1"/>
</dbReference>
<proteinExistence type="inferred from homology"/>
<keyword evidence="1" id="KW-0413">Isomerase</keyword>
<evidence type="ECO:0000313" key="4">
    <source>
        <dbReference type="EMBL" id="CAK0830126.1"/>
    </source>
</evidence>
<protein>
    <recommendedName>
        <fullName evidence="1">Peptidyl-prolyl cis-trans isomerase</fullName>
        <shortName evidence="1">PPIase</shortName>
        <ecNumber evidence="1">5.2.1.8</ecNumber>
    </recommendedName>
</protein>
<comment type="catalytic activity">
    <reaction evidence="1">
        <text>[protein]-peptidylproline (omega=180) = [protein]-peptidylproline (omega=0)</text>
        <dbReference type="Rhea" id="RHEA:16237"/>
        <dbReference type="Rhea" id="RHEA-COMP:10747"/>
        <dbReference type="Rhea" id="RHEA-COMP:10748"/>
        <dbReference type="ChEBI" id="CHEBI:83833"/>
        <dbReference type="ChEBI" id="CHEBI:83834"/>
        <dbReference type="EC" id="5.2.1.8"/>
    </reaction>
</comment>
<comment type="similarity">
    <text evidence="1">Belongs to the cyclophilin-type PPIase family.</text>
</comment>
<keyword evidence="2" id="KW-1133">Transmembrane helix</keyword>
<dbReference type="PANTHER" id="PTHR11071">
    <property type="entry name" value="PEPTIDYL-PROLYL CIS-TRANS ISOMERASE"/>
    <property type="match status" value="1"/>
</dbReference>